<dbReference type="SUPFAM" id="SSF63737">
    <property type="entry name" value="Leukotriene A4 hydrolase N-terminal domain"/>
    <property type="match status" value="1"/>
</dbReference>
<dbReference type="OrthoDB" id="100605at2"/>
<evidence type="ECO:0000256" key="4">
    <source>
        <dbReference type="ARBA" id="ARBA00012564"/>
    </source>
</evidence>
<dbReference type="GO" id="GO:0008270">
    <property type="term" value="F:zinc ion binding"/>
    <property type="evidence" value="ECO:0007669"/>
    <property type="project" value="InterPro"/>
</dbReference>
<protein>
    <recommendedName>
        <fullName evidence="5">Aminopeptidase N</fullName>
        <ecNumber evidence="4">3.4.11.2</ecNumber>
    </recommendedName>
    <alternativeName>
        <fullName evidence="12">Alanine aminopeptidase</fullName>
    </alternativeName>
    <alternativeName>
        <fullName evidence="13">Lysyl aminopeptidase</fullName>
    </alternativeName>
</protein>
<sequence>MAILLQQEAVERARLISVGSYTVDLDLTVSDTEFGSRTVVRFDCAEPGASTFVDLKAASIASIRLNGNEIHPSQVADGRLPLGRLQATNELEVVATIAFTHDGQGLHRAVDPADDLAYVYGMSFLDAAPQIYACFDQPDLKAPYDLTVTAPSGWVVAGNSPARETDSGRWEFETTKPLSTYFFTVCAGPYETVRDEHRGIPLALHARASLGADLRRHAPQMLEITKQGLDYYEDLFGIAYPWGEYHQFFVPEFNAGAMENPGCVTFRDQYIFRGAAGRAEIMQRSNTILHEMAHMWFGDLVSMKWWDDLWLNESFAEYMAHRSCSAATEFDDAWVDFGIARKNWGYAADRAPSTHPIAGNAAEDTDSALTNFDGISYAKGCSALRQLALYVGDDAFVAGVRDYLSRHSYGNATLADFLEAIGGHTDADLTGWSTGWLESAGTDEICVAVEGDPIAVVEASRTTPEAHPADRPHMLDIAGFSGGRELWRTPVFTLGGDRTEQAPLVGLANPNLLVPNASDLTWTIPVFAEATLAALPQELPQVGDAQVRQVVWAGLLNGMATATVDPRTVLATFETAFPVETNESLRHWTSRLVPRHLGAFLPYGERDDAVTRIAATAQRAIDAASDDAVVTPTRLLAATSTDEALLRAWVADEQIPSALAGDMDFRWSALIRLAELGLVDDAAIDAFAAHDRTLTGGQKALTAKVIRPTQQAKEWGWTQLEQNTGLSNYDCLAIAVGIFVAPDPDLVRPHIERYFRVLPALAERQGEFASQKVALEAFPVEITEDATSQAAQEALRTVRMTANVRRAIVDRAAILDEALASMRRFGG</sequence>
<dbReference type="InterPro" id="IPR014782">
    <property type="entry name" value="Peptidase_M1_dom"/>
</dbReference>
<comment type="similarity">
    <text evidence="3">Belongs to the peptidase M1 family.</text>
</comment>
<dbReference type="GO" id="GO:0070006">
    <property type="term" value="F:metalloaminopeptidase activity"/>
    <property type="evidence" value="ECO:0007669"/>
    <property type="project" value="TreeGrafter"/>
</dbReference>
<evidence type="ECO:0000256" key="11">
    <source>
        <dbReference type="ARBA" id="ARBA00023049"/>
    </source>
</evidence>
<comment type="caution">
    <text evidence="16">The sequence shown here is derived from an EMBL/GenBank/DDBJ whole genome shotgun (WGS) entry which is preliminary data.</text>
</comment>
<evidence type="ECO:0000256" key="12">
    <source>
        <dbReference type="ARBA" id="ARBA00029811"/>
    </source>
</evidence>
<dbReference type="Pfam" id="PF01433">
    <property type="entry name" value="Peptidase_M1"/>
    <property type="match status" value="1"/>
</dbReference>
<dbReference type="GO" id="GO:0016020">
    <property type="term" value="C:membrane"/>
    <property type="evidence" value="ECO:0007669"/>
    <property type="project" value="TreeGrafter"/>
</dbReference>
<reference evidence="16 17" key="1">
    <citation type="submission" date="2018-08" db="EMBL/GenBank/DDBJ databases">
        <title>Sequencing the genomes of 1000 actinobacteria strains.</title>
        <authorList>
            <person name="Klenk H.-P."/>
        </authorList>
    </citation>
    <scope>NUCLEOTIDE SEQUENCE [LARGE SCALE GENOMIC DNA]</scope>
    <source>
        <strain evidence="16 17">DSM 22967</strain>
    </source>
</reference>
<keyword evidence="10" id="KW-0862">Zinc</keyword>
<dbReference type="EMBL" id="QTUA01000001">
    <property type="protein sequence ID" value="REF32181.1"/>
    <property type="molecule type" value="Genomic_DNA"/>
</dbReference>
<dbReference type="SUPFAM" id="SSF55486">
    <property type="entry name" value="Metalloproteases ('zincins'), catalytic domain"/>
    <property type="match status" value="1"/>
</dbReference>
<evidence type="ECO:0000256" key="7">
    <source>
        <dbReference type="ARBA" id="ARBA00022670"/>
    </source>
</evidence>
<dbReference type="InterPro" id="IPR001930">
    <property type="entry name" value="Peptidase_M1"/>
</dbReference>
<feature type="domain" description="Peptidase M1 membrane alanine aminopeptidase" evidence="14">
    <location>
        <begin position="222"/>
        <end position="430"/>
    </location>
</feature>
<proteinExistence type="inferred from homology"/>
<evidence type="ECO:0000313" key="16">
    <source>
        <dbReference type="EMBL" id="REF32181.1"/>
    </source>
</evidence>
<evidence type="ECO:0000256" key="1">
    <source>
        <dbReference type="ARBA" id="ARBA00000098"/>
    </source>
</evidence>
<evidence type="ECO:0000256" key="2">
    <source>
        <dbReference type="ARBA" id="ARBA00001947"/>
    </source>
</evidence>
<evidence type="ECO:0000313" key="17">
    <source>
        <dbReference type="Proteomes" id="UP000256253"/>
    </source>
</evidence>
<keyword evidence="11" id="KW-0482">Metalloprotease</keyword>
<dbReference type="GO" id="GO:0005737">
    <property type="term" value="C:cytoplasm"/>
    <property type="evidence" value="ECO:0007669"/>
    <property type="project" value="TreeGrafter"/>
</dbReference>
<dbReference type="GO" id="GO:0043171">
    <property type="term" value="P:peptide catabolic process"/>
    <property type="evidence" value="ECO:0007669"/>
    <property type="project" value="TreeGrafter"/>
</dbReference>
<evidence type="ECO:0000259" key="14">
    <source>
        <dbReference type="Pfam" id="PF01433"/>
    </source>
</evidence>
<dbReference type="GO" id="GO:0016285">
    <property type="term" value="F:alanyl aminopeptidase activity"/>
    <property type="evidence" value="ECO:0007669"/>
    <property type="project" value="UniProtKB-EC"/>
</dbReference>
<dbReference type="InterPro" id="IPR027268">
    <property type="entry name" value="Peptidase_M4/M1_CTD_sf"/>
</dbReference>
<name>A0A3D9V4T7_9MICO</name>
<keyword evidence="8" id="KW-0479">Metal-binding</keyword>
<dbReference type="RefSeq" id="WP_115923924.1">
    <property type="nucleotide sequence ID" value="NZ_QTUA01000001.1"/>
</dbReference>
<evidence type="ECO:0000256" key="6">
    <source>
        <dbReference type="ARBA" id="ARBA00022438"/>
    </source>
</evidence>
<dbReference type="GO" id="GO:0006508">
    <property type="term" value="P:proteolysis"/>
    <property type="evidence" value="ECO:0007669"/>
    <property type="project" value="UniProtKB-KW"/>
</dbReference>
<dbReference type="Gene3D" id="1.10.390.10">
    <property type="entry name" value="Neutral Protease Domain 2"/>
    <property type="match status" value="1"/>
</dbReference>
<dbReference type="EC" id="3.4.11.2" evidence="4"/>
<evidence type="ECO:0000256" key="3">
    <source>
        <dbReference type="ARBA" id="ARBA00010136"/>
    </source>
</evidence>
<dbReference type="CDD" id="cd09602">
    <property type="entry name" value="M1_APN"/>
    <property type="match status" value="1"/>
</dbReference>
<dbReference type="Gene3D" id="2.60.40.1730">
    <property type="entry name" value="tricorn interacting facor f3 domain"/>
    <property type="match status" value="1"/>
</dbReference>
<keyword evidence="9" id="KW-0378">Hydrolase</keyword>
<comment type="catalytic activity">
    <reaction evidence="1">
        <text>Release of an N-terminal amino acid, Xaa-|-Yaa- from a peptide, amide or arylamide. Xaa is preferably Ala, but may be most amino acids including Pro (slow action). When a terminal hydrophobic residue is followed by a prolyl residue, the two may be released as an intact Xaa-Pro dipeptide.</text>
        <dbReference type="EC" id="3.4.11.2"/>
    </reaction>
</comment>
<evidence type="ECO:0000256" key="5">
    <source>
        <dbReference type="ARBA" id="ARBA00015611"/>
    </source>
</evidence>
<evidence type="ECO:0000256" key="9">
    <source>
        <dbReference type="ARBA" id="ARBA00022801"/>
    </source>
</evidence>
<dbReference type="PANTHER" id="PTHR11533">
    <property type="entry name" value="PROTEASE M1 ZINC METALLOPROTEASE"/>
    <property type="match status" value="1"/>
</dbReference>
<evidence type="ECO:0000256" key="10">
    <source>
        <dbReference type="ARBA" id="ARBA00022833"/>
    </source>
</evidence>
<accession>A0A3D9V4T7</accession>
<dbReference type="Proteomes" id="UP000256253">
    <property type="component" value="Unassembled WGS sequence"/>
</dbReference>
<keyword evidence="7" id="KW-0645">Protease</keyword>
<evidence type="ECO:0000259" key="15">
    <source>
        <dbReference type="Pfam" id="PF17900"/>
    </source>
</evidence>
<dbReference type="InterPro" id="IPR050344">
    <property type="entry name" value="Peptidase_M1_aminopeptidases"/>
</dbReference>
<dbReference type="NCBIfam" id="TIGR02412">
    <property type="entry name" value="pepN_strep_liv"/>
    <property type="match status" value="1"/>
</dbReference>
<dbReference type="InterPro" id="IPR045357">
    <property type="entry name" value="Aminopeptidase_N-like_N"/>
</dbReference>
<dbReference type="AlphaFoldDB" id="A0A3D9V4T7"/>
<dbReference type="GO" id="GO:0042277">
    <property type="term" value="F:peptide binding"/>
    <property type="evidence" value="ECO:0007669"/>
    <property type="project" value="TreeGrafter"/>
</dbReference>
<feature type="domain" description="Aminopeptidase N-like N-terminal" evidence="15">
    <location>
        <begin position="128"/>
        <end position="181"/>
    </location>
</feature>
<comment type="cofactor">
    <cofactor evidence="2">
        <name>Zn(2+)</name>
        <dbReference type="ChEBI" id="CHEBI:29105"/>
    </cofactor>
</comment>
<dbReference type="Pfam" id="PF17900">
    <property type="entry name" value="Peptidase_M1_N"/>
    <property type="match status" value="1"/>
</dbReference>
<dbReference type="PANTHER" id="PTHR11533:SF174">
    <property type="entry name" value="PUROMYCIN-SENSITIVE AMINOPEPTIDASE-RELATED"/>
    <property type="match status" value="1"/>
</dbReference>
<dbReference type="InterPro" id="IPR012778">
    <property type="entry name" value="Pept_M1_aminopeptidase"/>
</dbReference>
<organism evidence="16 17">
    <name type="scientific">Calidifontibacter indicus</name>
    <dbReference type="NCBI Taxonomy" id="419650"/>
    <lineage>
        <taxon>Bacteria</taxon>
        <taxon>Bacillati</taxon>
        <taxon>Actinomycetota</taxon>
        <taxon>Actinomycetes</taxon>
        <taxon>Micrococcales</taxon>
        <taxon>Dermacoccaceae</taxon>
        <taxon>Calidifontibacter</taxon>
    </lineage>
</organism>
<dbReference type="GO" id="GO:0005615">
    <property type="term" value="C:extracellular space"/>
    <property type="evidence" value="ECO:0007669"/>
    <property type="project" value="TreeGrafter"/>
</dbReference>
<evidence type="ECO:0000256" key="8">
    <source>
        <dbReference type="ARBA" id="ARBA00022723"/>
    </source>
</evidence>
<keyword evidence="6 16" id="KW-0031">Aminopeptidase</keyword>
<gene>
    <name evidence="16" type="ORF">DFJ65_3283</name>
</gene>
<keyword evidence="17" id="KW-1185">Reference proteome</keyword>
<dbReference type="PRINTS" id="PR00756">
    <property type="entry name" value="ALADIPTASE"/>
</dbReference>
<evidence type="ECO:0000256" key="13">
    <source>
        <dbReference type="ARBA" id="ARBA00031533"/>
    </source>
</evidence>
<dbReference type="InterPro" id="IPR042097">
    <property type="entry name" value="Aminopeptidase_N-like_N_sf"/>
</dbReference>